<reference evidence="2 3" key="1">
    <citation type="submission" date="2018-07" db="EMBL/GenBank/DDBJ databases">
        <title>Comparative genomes isolates from brazilian mangrove.</title>
        <authorList>
            <person name="De Araujo J.E."/>
            <person name="Taketani R.G."/>
            <person name="Silva M.C.P."/>
            <person name="Lourenco M.V."/>
            <person name="Oliveira V.M."/>
            <person name="Andreote F.D."/>
        </authorList>
    </citation>
    <scope>NUCLEOTIDE SEQUENCE [LARGE SCALE GENOMIC DNA]</scope>
    <source>
        <strain evidence="2 3">HEX PRIS-MGV</strain>
    </source>
</reference>
<keyword evidence="1" id="KW-0472">Membrane</keyword>
<evidence type="ECO:0000313" key="2">
    <source>
        <dbReference type="EMBL" id="RCS53951.1"/>
    </source>
</evidence>
<dbReference type="RefSeq" id="WP_114367015.1">
    <property type="nucleotide sequence ID" value="NZ_QPEX01000010.1"/>
</dbReference>
<dbReference type="EMBL" id="QPEX01000010">
    <property type="protein sequence ID" value="RCS53951.1"/>
    <property type="molecule type" value="Genomic_DNA"/>
</dbReference>
<gene>
    <name evidence="2" type="ORF">DTL42_01955</name>
</gene>
<dbReference type="AlphaFoldDB" id="A0A368KUE8"/>
<organism evidence="2 3">
    <name type="scientific">Bremerella cremea</name>
    <dbReference type="NCBI Taxonomy" id="1031537"/>
    <lineage>
        <taxon>Bacteria</taxon>
        <taxon>Pseudomonadati</taxon>
        <taxon>Planctomycetota</taxon>
        <taxon>Planctomycetia</taxon>
        <taxon>Pirellulales</taxon>
        <taxon>Pirellulaceae</taxon>
        <taxon>Bremerella</taxon>
    </lineage>
</organism>
<evidence type="ECO:0000256" key="1">
    <source>
        <dbReference type="SAM" id="Phobius"/>
    </source>
</evidence>
<name>A0A368KUE8_9BACT</name>
<feature type="transmembrane region" description="Helical" evidence="1">
    <location>
        <begin position="75"/>
        <end position="96"/>
    </location>
</feature>
<evidence type="ECO:0000313" key="3">
    <source>
        <dbReference type="Proteomes" id="UP000253562"/>
    </source>
</evidence>
<proteinExistence type="predicted"/>
<keyword evidence="1" id="KW-1133">Transmembrane helix</keyword>
<keyword evidence="1" id="KW-0812">Transmembrane</keyword>
<dbReference type="Proteomes" id="UP000253562">
    <property type="component" value="Unassembled WGS sequence"/>
</dbReference>
<feature type="transmembrane region" description="Helical" evidence="1">
    <location>
        <begin position="108"/>
        <end position="126"/>
    </location>
</feature>
<protein>
    <submittedName>
        <fullName evidence="2">Uncharacterized protein</fullName>
    </submittedName>
</protein>
<accession>A0A368KUE8</accession>
<feature type="transmembrane region" description="Helical" evidence="1">
    <location>
        <begin position="30"/>
        <end position="49"/>
    </location>
</feature>
<comment type="caution">
    <text evidence="2">The sequence shown here is derived from an EMBL/GenBank/DDBJ whole genome shotgun (WGS) entry which is preliminary data.</text>
</comment>
<sequence length="136" mass="14550">MVAVELFLTLDLILHTNIEPWVNIVSVMNLIYLGGATGALQAFFGIILGSPMRGDSFSMAALTCSIIAIRQMQGIWRIVMLCAASGTLSLVLGIAIEPLVQDGAWLERLLFSILAGAAIGCLCGFAERVLRSRSLP</sequence>